<dbReference type="InterPro" id="IPR036650">
    <property type="entry name" value="CAT_RNA-bd_dom_sf"/>
</dbReference>
<dbReference type="Gene3D" id="2.30.24.10">
    <property type="entry name" value="CAT RNA-binding domain"/>
    <property type="match status" value="1"/>
</dbReference>
<dbReference type="Proteomes" id="UP000623681">
    <property type="component" value="Unassembled WGS sequence"/>
</dbReference>
<dbReference type="SMART" id="SM01061">
    <property type="entry name" value="CAT_RBD"/>
    <property type="match status" value="1"/>
</dbReference>
<dbReference type="InterPro" id="IPR036634">
    <property type="entry name" value="PRD_sf"/>
</dbReference>
<feature type="domain" description="PRD" evidence="3">
    <location>
        <begin position="179"/>
        <end position="286"/>
    </location>
</feature>
<dbReference type="GO" id="GO:0003723">
    <property type="term" value="F:RNA binding"/>
    <property type="evidence" value="ECO:0007669"/>
    <property type="project" value="InterPro"/>
</dbReference>
<evidence type="ECO:0000256" key="1">
    <source>
        <dbReference type="ARBA" id="ARBA00009115"/>
    </source>
</evidence>
<dbReference type="Pfam" id="PF00874">
    <property type="entry name" value="PRD"/>
    <property type="match status" value="2"/>
</dbReference>
<dbReference type="PANTHER" id="PTHR30185:SF16">
    <property type="entry name" value="PROTEIN GLCT"/>
    <property type="match status" value="1"/>
</dbReference>
<proteinExistence type="inferred from homology"/>
<keyword evidence="5" id="KW-1185">Reference proteome</keyword>
<feature type="domain" description="PRD" evidence="3">
    <location>
        <begin position="73"/>
        <end position="178"/>
    </location>
</feature>
<gene>
    <name evidence="4" type="ORF">JK634_17360</name>
</gene>
<dbReference type="InterPro" id="IPR004341">
    <property type="entry name" value="CAT_RNA-bd_dom"/>
</dbReference>
<dbReference type="PROSITE" id="PS00654">
    <property type="entry name" value="PRD_1"/>
    <property type="match status" value="1"/>
</dbReference>
<evidence type="ECO:0000313" key="4">
    <source>
        <dbReference type="EMBL" id="MBL4933562.1"/>
    </source>
</evidence>
<protein>
    <submittedName>
        <fullName evidence="4">PRD domain-containing protein</fullName>
    </submittedName>
</protein>
<evidence type="ECO:0000259" key="3">
    <source>
        <dbReference type="PROSITE" id="PS51372"/>
    </source>
</evidence>
<dbReference type="PROSITE" id="PS51372">
    <property type="entry name" value="PRD_2"/>
    <property type="match status" value="2"/>
</dbReference>
<evidence type="ECO:0000256" key="2">
    <source>
        <dbReference type="ARBA" id="ARBA00022737"/>
    </source>
</evidence>
<keyword evidence="2" id="KW-0677">Repeat</keyword>
<name>A0A937FJL7_9CLOT</name>
<organism evidence="4 5">
    <name type="scientific">Clostridium paridis</name>
    <dbReference type="NCBI Taxonomy" id="2803863"/>
    <lineage>
        <taxon>Bacteria</taxon>
        <taxon>Bacillati</taxon>
        <taxon>Bacillota</taxon>
        <taxon>Clostridia</taxon>
        <taxon>Eubacteriales</taxon>
        <taxon>Clostridiaceae</taxon>
        <taxon>Clostridium</taxon>
    </lineage>
</organism>
<sequence>MQKALEQDCKIIKAFNNNIVLVEAGGREKLLFEKGIGFGKRPGDQITKGTEIEKIFVIEDKDNLRNFRELTNNVDNEFIGFCEELIFYISKELGEELSENIHIALTDHLSFAIKRLKNNEEIQNPFVAEVETLYKKEFSLAQDIADRIQEKLGVYIPDGEVGFIALHIHSARKNGKLSNTIKYSFISNTIIEYVEDALEVEIDRKSLDYARFLTHLRFAIERITTNSPIANDLIQEIKKKYRKSYKIAQNVAVILEDNLEDVKVVEDEVAYLAMHIERFRVSLKKVKI</sequence>
<dbReference type="InterPro" id="IPR050661">
    <property type="entry name" value="BglG_antiterminators"/>
</dbReference>
<dbReference type="InterPro" id="IPR011608">
    <property type="entry name" value="PRD"/>
</dbReference>
<dbReference type="RefSeq" id="WP_202769005.1">
    <property type="nucleotide sequence ID" value="NZ_JAESWA010000026.1"/>
</dbReference>
<dbReference type="GO" id="GO:0045893">
    <property type="term" value="P:positive regulation of DNA-templated transcription"/>
    <property type="evidence" value="ECO:0007669"/>
    <property type="project" value="InterPro"/>
</dbReference>
<dbReference type="AlphaFoldDB" id="A0A937FJL7"/>
<comment type="similarity">
    <text evidence="1">Belongs to the transcriptional antiterminator BglG family. GlcT subfamily.</text>
</comment>
<evidence type="ECO:0000313" key="5">
    <source>
        <dbReference type="Proteomes" id="UP000623681"/>
    </source>
</evidence>
<dbReference type="PANTHER" id="PTHR30185">
    <property type="entry name" value="CRYPTIC BETA-GLUCOSIDE BGL OPERON ANTITERMINATOR"/>
    <property type="match status" value="1"/>
</dbReference>
<reference evidence="4" key="1">
    <citation type="submission" date="2021-01" db="EMBL/GenBank/DDBJ databases">
        <title>Genome public.</title>
        <authorList>
            <person name="Liu C."/>
            <person name="Sun Q."/>
        </authorList>
    </citation>
    <scope>NUCLEOTIDE SEQUENCE</scope>
    <source>
        <strain evidence="4">YIM B02565</strain>
    </source>
</reference>
<accession>A0A937FJL7</accession>
<dbReference type="EMBL" id="JAESWA010000026">
    <property type="protein sequence ID" value="MBL4933562.1"/>
    <property type="molecule type" value="Genomic_DNA"/>
</dbReference>
<dbReference type="Gene3D" id="1.10.1790.10">
    <property type="entry name" value="PRD domain"/>
    <property type="match status" value="2"/>
</dbReference>
<dbReference type="NCBIfam" id="NF047357">
    <property type="entry name" value="antiterm_GlcT"/>
    <property type="match status" value="1"/>
</dbReference>
<dbReference type="SUPFAM" id="SSF50151">
    <property type="entry name" value="SacY-like RNA-binding domain"/>
    <property type="match status" value="1"/>
</dbReference>
<dbReference type="InterPro" id="IPR001550">
    <property type="entry name" value="Transcrpt_antitermin_CS"/>
</dbReference>
<dbReference type="SUPFAM" id="SSF63520">
    <property type="entry name" value="PTS-regulatory domain, PRD"/>
    <property type="match status" value="2"/>
</dbReference>
<dbReference type="Pfam" id="PF03123">
    <property type="entry name" value="CAT_RBD"/>
    <property type="match status" value="1"/>
</dbReference>
<comment type="caution">
    <text evidence="4">The sequence shown here is derived from an EMBL/GenBank/DDBJ whole genome shotgun (WGS) entry which is preliminary data.</text>
</comment>